<dbReference type="Gene3D" id="3.40.50.450">
    <property type="match status" value="1"/>
</dbReference>
<evidence type="ECO:0000313" key="2">
    <source>
        <dbReference type="EMBL" id="AEM68727.1"/>
    </source>
</evidence>
<gene>
    <name evidence="2" type="ordered locus">MPUT_0349</name>
</gene>
<name>A0A7U4E9C9_MYCPK</name>
<accession>A0A7U4E9C9</accession>
<proteinExistence type="predicted"/>
<dbReference type="InterPro" id="IPR057666">
    <property type="entry name" value="DrpA_SLOG"/>
</dbReference>
<sequence>MQQVLLYFIFKYQYNWNKILLALKNQEPINDQELDEAKKLVESNFITILDPNYPEFLKEVAKPPLVLFYKGQLELLKLKSNIFAIIVDPEIDSYAKKSIFKIVNKLIKQQKIIALKFEHGFTLELINYIVSKKGKLILLSSYGLINLSQNHLKIYQLTETYSNVILISDNQIKQTDSCLTKLFDNSLKILLTISRATILCQSNNLQQTQQILEISKTNDLKLFAIPERINSKFKANNFAIQNGAMLAESLEFILDHT</sequence>
<dbReference type="RefSeq" id="WP_014035083.1">
    <property type="nucleotide sequence ID" value="NC_015946.1"/>
</dbReference>
<protein>
    <recommendedName>
        <fullName evidence="1">Smf/DprA SLOG domain-containing protein</fullName>
    </recommendedName>
</protein>
<feature type="domain" description="Smf/DprA SLOG" evidence="1">
    <location>
        <begin position="45"/>
        <end position="255"/>
    </location>
</feature>
<dbReference type="GO" id="GO:0009294">
    <property type="term" value="P:DNA-mediated transformation"/>
    <property type="evidence" value="ECO:0007669"/>
    <property type="project" value="InterPro"/>
</dbReference>
<evidence type="ECO:0000259" key="1">
    <source>
        <dbReference type="Pfam" id="PF02481"/>
    </source>
</evidence>
<dbReference type="EMBL" id="CP003021">
    <property type="protein sequence ID" value="AEM68727.1"/>
    <property type="molecule type" value="Genomic_DNA"/>
</dbReference>
<organism evidence="2 3">
    <name type="scientific">Mycoplasma putrefaciens (strain ATCC 15718 / NCTC 10155 / C30 KS-1 / KS-1)</name>
    <dbReference type="NCBI Taxonomy" id="743965"/>
    <lineage>
        <taxon>Bacteria</taxon>
        <taxon>Bacillati</taxon>
        <taxon>Mycoplasmatota</taxon>
        <taxon>Mollicutes</taxon>
        <taxon>Mycoplasmataceae</taxon>
        <taxon>Mycoplasma</taxon>
    </lineage>
</organism>
<dbReference type="Pfam" id="PF02481">
    <property type="entry name" value="DNA_processg_A"/>
    <property type="match status" value="1"/>
</dbReference>
<dbReference type="KEGG" id="mpf:MPUT_0349"/>
<dbReference type="AlphaFoldDB" id="A0A7U4E9C9"/>
<reference evidence="2 3" key="1">
    <citation type="journal article" date="2011" name="J. Bacteriol.">
        <title>Genome Sequence of Mycoplasma putrefaciens Type Strain KS1.</title>
        <authorList>
            <person name="Calcutt M.J."/>
            <person name="Foecking M.F."/>
        </authorList>
    </citation>
    <scope>NUCLEOTIDE SEQUENCE [LARGE SCALE GENOMIC DNA]</scope>
    <source>
        <strain evidence="3">ATCC 15718 / NCTC 10155 / C30 KS-1 / KS-1</strain>
    </source>
</reference>
<dbReference type="Proteomes" id="UP000008907">
    <property type="component" value="Chromosome"/>
</dbReference>
<evidence type="ECO:0000313" key="3">
    <source>
        <dbReference type="Proteomes" id="UP000008907"/>
    </source>
</evidence>